<feature type="chain" id="PRO_5003506737" evidence="1">
    <location>
        <begin position="24"/>
        <end position="233"/>
    </location>
</feature>
<gene>
    <name evidence="2" type="ordered locus">AZOLI_p10132</name>
</gene>
<evidence type="ECO:0000313" key="2">
    <source>
        <dbReference type="EMBL" id="CBS88443.1"/>
    </source>
</evidence>
<evidence type="ECO:0000313" key="3">
    <source>
        <dbReference type="Proteomes" id="UP000005667"/>
    </source>
</evidence>
<dbReference type="OrthoDB" id="9812811at2"/>
<evidence type="ECO:0000256" key="1">
    <source>
        <dbReference type="SAM" id="SignalP"/>
    </source>
</evidence>
<dbReference type="KEGG" id="ali:AZOLI_p10132"/>
<keyword evidence="2" id="KW-0614">Plasmid</keyword>
<dbReference type="HOGENOM" id="CLU_1187983_0_0_5"/>
<geneLocation type="plasmid" evidence="2 3">
    <name>AZO_p1</name>
</geneLocation>
<keyword evidence="3" id="KW-1185">Reference proteome</keyword>
<keyword evidence="1" id="KW-0732">Signal</keyword>
<feature type="signal peptide" evidence="1">
    <location>
        <begin position="1"/>
        <end position="23"/>
    </location>
</feature>
<organism evidence="2 3">
    <name type="scientific">Azospirillum lipoferum (strain 4B)</name>
    <dbReference type="NCBI Taxonomy" id="862719"/>
    <lineage>
        <taxon>Bacteria</taxon>
        <taxon>Pseudomonadati</taxon>
        <taxon>Pseudomonadota</taxon>
        <taxon>Alphaproteobacteria</taxon>
        <taxon>Rhodospirillales</taxon>
        <taxon>Azospirillaceae</taxon>
        <taxon>Azospirillum</taxon>
    </lineage>
</organism>
<dbReference type="RefSeq" id="WP_014187911.1">
    <property type="nucleotide sequence ID" value="NC_016585.1"/>
</dbReference>
<dbReference type="Proteomes" id="UP000005667">
    <property type="component" value="Plasmid AZO_p1"/>
</dbReference>
<sequence length="233" mass="25504">MPSVFSAAVRIGAILFTAAPAFAASVTMLAVSPVQAQSYGFAAGDRLPVFRYHGEDGIAHRTDEFRGRWFLFKRGADWCVPCLAERPGLDAFMRVHPEVPVVMMVAVSRASPAGADPQRQMQRDVAHQRSNGFDPHIVAVQDGRQPSQDELPAPKEIEPVPLTVVIDPNGVIAVLWTSTHRYERFYERKGIAGRREPRFGDYVEAVLLCKGAALSTVGEEARTLARSLDASCS</sequence>
<proteinExistence type="predicted"/>
<dbReference type="EMBL" id="FQ311869">
    <property type="protein sequence ID" value="CBS88443.1"/>
    <property type="molecule type" value="Genomic_DNA"/>
</dbReference>
<name>G7ZA20_AZOL4</name>
<protein>
    <submittedName>
        <fullName evidence="2">Uncharacterized protein</fullName>
    </submittedName>
</protein>
<accession>G7ZA20</accession>
<dbReference type="SUPFAM" id="SSF52833">
    <property type="entry name" value="Thioredoxin-like"/>
    <property type="match status" value="1"/>
</dbReference>
<reference evidence="3" key="1">
    <citation type="journal article" date="2011" name="PLoS Genet.">
        <title>Azospirillum genomes reveal transition of bacteria from aquatic to terrestrial environments.</title>
        <authorList>
            <person name="Wisniewski-Dye F."/>
            <person name="Borziak K."/>
            <person name="Khalsa-Moyers G."/>
            <person name="Alexandre G."/>
            <person name="Sukharnikov L.O."/>
            <person name="Wuichet K."/>
            <person name="Hurst G.B."/>
            <person name="McDonald W.H."/>
            <person name="Robertson J.S."/>
            <person name="Barbe V."/>
            <person name="Calteau A."/>
            <person name="Rouy Z."/>
            <person name="Mangenot S."/>
            <person name="Prigent-Combaret C."/>
            <person name="Normand P."/>
            <person name="Boyer M."/>
            <person name="Siguier P."/>
            <person name="Dessaux Y."/>
            <person name="Elmerich C."/>
            <person name="Condemine G."/>
            <person name="Krishnen G."/>
            <person name="Kennedy I."/>
            <person name="Paterson A.H."/>
            <person name="Gonzalez V."/>
            <person name="Mavingui P."/>
            <person name="Zhulin I.B."/>
        </authorList>
    </citation>
    <scope>NUCLEOTIDE SEQUENCE [LARGE SCALE GENOMIC DNA]</scope>
    <source>
        <strain evidence="3">4B</strain>
    </source>
</reference>
<dbReference type="InterPro" id="IPR036249">
    <property type="entry name" value="Thioredoxin-like_sf"/>
</dbReference>
<dbReference type="Gene3D" id="3.40.30.10">
    <property type="entry name" value="Glutaredoxin"/>
    <property type="match status" value="1"/>
</dbReference>
<dbReference type="AlphaFoldDB" id="G7ZA20"/>